<dbReference type="Pfam" id="PF17110">
    <property type="entry name" value="TFB6"/>
    <property type="match status" value="1"/>
</dbReference>
<dbReference type="AlphaFoldDB" id="A0A060TAC0"/>
<reference evidence="1" key="1">
    <citation type="submission" date="2014-02" db="EMBL/GenBank/DDBJ databases">
        <authorList>
            <person name="Genoscope - CEA"/>
        </authorList>
    </citation>
    <scope>NUCLEOTIDE SEQUENCE</scope>
    <source>
        <strain evidence="1">LS3</strain>
    </source>
</reference>
<reference evidence="1" key="2">
    <citation type="submission" date="2014-06" db="EMBL/GenBank/DDBJ databases">
        <title>The complete genome of Blastobotrys (Arxula) adeninivorans LS3 - a yeast of biotechnological interest.</title>
        <authorList>
            <person name="Kunze G."/>
            <person name="Gaillardin C."/>
            <person name="Czernicka M."/>
            <person name="Durrens P."/>
            <person name="Martin T."/>
            <person name="Boer E."/>
            <person name="Gabaldon T."/>
            <person name="Cruz J."/>
            <person name="Talla E."/>
            <person name="Marck C."/>
            <person name="Goffeau A."/>
            <person name="Barbe V."/>
            <person name="Baret P."/>
            <person name="Baronian K."/>
            <person name="Beier S."/>
            <person name="Bleykasten C."/>
            <person name="Bode R."/>
            <person name="Casaregola S."/>
            <person name="Despons L."/>
            <person name="Fairhead C."/>
            <person name="Giersberg M."/>
            <person name="Gierski P."/>
            <person name="Hahnel U."/>
            <person name="Hartmann A."/>
            <person name="Jankowska D."/>
            <person name="Jubin C."/>
            <person name="Jung P."/>
            <person name="Lafontaine I."/>
            <person name="Leh-Louis V."/>
            <person name="Lemaire M."/>
            <person name="Marcet-Houben M."/>
            <person name="Mascher M."/>
            <person name="Morel G."/>
            <person name="Richard G.-F."/>
            <person name="Riechen J."/>
            <person name="Sacerdot C."/>
            <person name="Sarkar A."/>
            <person name="Savel G."/>
            <person name="Schacherer J."/>
            <person name="Sherman D."/>
            <person name="Straub M.-L."/>
            <person name="Stein N."/>
            <person name="Thierry A."/>
            <person name="Trautwein-Schult A."/>
            <person name="Westhof E."/>
            <person name="Worch S."/>
            <person name="Dujon B."/>
            <person name="Souciet J.-L."/>
            <person name="Wincker P."/>
            <person name="Scholz U."/>
            <person name="Neuveglise N."/>
        </authorList>
    </citation>
    <scope>NUCLEOTIDE SEQUENCE</scope>
    <source>
        <strain evidence="1">LS3</strain>
    </source>
</reference>
<dbReference type="PANTHER" id="PTHR37781">
    <property type="entry name" value="TFIIH COMPLEX SUBUNIT"/>
    <property type="match status" value="1"/>
</dbReference>
<dbReference type="GO" id="GO:0005675">
    <property type="term" value="C:transcription factor TFIIH holo complex"/>
    <property type="evidence" value="ECO:0007669"/>
    <property type="project" value="TreeGrafter"/>
</dbReference>
<gene>
    <name evidence="1" type="ORF">GNLVRS02_ARAD1B06116g</name>
</gene>
<organism evidence="1">
    <name type="scientific">Blastobotrys adeninivorans</name>
    <name type="common">Yeast</name>
    <name type="synonym">Arxula adeninivorans</name>
    <dbReference type="NCBI Taxonomy" id="409370"/>
    <lineage>
        <taxon>Eukaryota</taxon>
        <taxon>Fungi</taxon>
        <taxon>Dikarya</taxon>
        <taxon>Ascomycota</taxon>
        <taxon>Saccharomycotina</taxon>
        <taxon>Dipodascomycetes</taxon>
        <taxon>Dipodascales</taxon>
        <taxon>Trichomonascaceae</taxon>
        <taxon>Blastobotrys</taxon>
    </lineage>
</organism>
<dbReference type="EMBL" id="HG937692">
    <property type="protein sequence ID" value="CDP36136.1"/>
    <property type="molecule type" value="Genomic_DNA"/>
</dbReference>
<proteinExistence type="predicted"/>
<protein>
    <submittedName>
        <fullName evidence="1">ARAD1B06116p</fullName>
    </submittedName>
</protein>
<name>A0A060TAC0_BLAAD</name>
<dbReference type="PhylomeDB" id="A0A060TAC0"/>
<evidence type="ECO:0000313" key="1">
    <source>
        <dbReference type="EMBL" id="CDP36136.1"/>
    </source>
</evidence>
<accession>A0A060TAC0</accession>
<dbReference type="PANTHER" id="PTHR37781:SF1">
    <property type="entry name" value="ADR380WP"/>
    <property type="match status" value="1"/>
</dbReference>
<sequence length="174" mass="19848">MTEHEEHHRHLTESQQVKFNNYVEDKLMHISRRYVKHMSGSEGGYESISQLIGDLNPLIDVILYSIQSIPEGERLFGQDDYLLRISDELIEFIEGFGDRPEPACTLQVLSKLDSIFASLIDGKEVPQLSQTATVRLSSIVERTRVTVTNTFEGVDDDFQDGIAKIYEQVLDRTT</sequence>
<dbReference type="InterPro" id="IPR031349">
    <property type="entry name" value="Tfb6"/>
</dbReference>